<keyword evidence="6 7" id="KW-0472">Membrane</keyword>
<gene>
    <name evidence="10" type="ORF">DFO67_1308</name>
</gene>
<dbReference type="PANTHER" id="PTHR24221">
    <property type="entry name" value="ATP-BINDING CASSETTE SUB-FAMILY B"/>
    <property type="match status" value="1"/>
</dbReference>
<dbReference type="GO" id="GO:0005524">
    <property type="term" value="F:ATP binding"/>
    <property type="evidence" value="ECO:0007669"/>
    <property type="project" value="UniProtKB-KW"/>
</dbReference>
<evidence type="ECO:0000256" key="5">
    <source>
        <dbReference type="ARBA" id="ARBA00022989"/>
    </source>
</evidence>
<dbReference type="GO" id="GO:0045454">
    <property type="term" value="P:cell redox homeostasis"/>
    <property type="evidence" value="ECO:0007669"/>
    <property type="project" value="InterPro"/>
</dbReference>
<comment type="caution">
    <text evidence="10">The sequence shown here is derived from an EMBL/GenBank/DDBJ whole genome shotgun (WGS) entry which is preliminary data.</text>
</comment>
<accession>A0A4R8FEL9</accession>
<feature type="transmembrane region" description="Helical" evidence="7">
    <location>
        <begin position="149"/>
        <end position="170"/>
    </location>
</feature>
<dbReference type="InterPro" id="IPR017871">
    <property type="entry name" value="ABC_transporter-like_CS"/>
</dbReference>
<dbReference type="SMART" id="SM00382">
    <property type="entry name" value="AAA"/>
    <property type="match status" value="1"/>
</dbReference>
<dbReference type="NCBIfam" id="TIGR02868">
    <property type="entry name" value="CydC"/>
    <property type="match status" value="1"/>
</dbReference>
<dbReference type="Pfam" id="PF00005">
    <property type="entry name" value="ABC_tran"/>
    <property type="match status" value="1"/>
</dbReference>
<reference evidence="10 11" key="1">
    <citation type="submission" date="2019-03" db="EMBL/GenBank/DDBJ databases">
        <title>Freshwater and sediment microbial communities from various areas in North America, analyzing microbe dynamics in response to fracking.</title>
        <authorList>
            <person name="Lamendella R."/>
        </authorList>
    </citation>
    <scope>NUCLEOTIDE SEQUENCE [LARGE SCALE GENOMIC DNA]</scope>
    <source>
        <strain evidence="10 11">6_TX</strain>
    </source>
</reference>
<dbReference type="InterPro" id="IPR003439">
    <property type="entry name" value="ABC_transporter-like_ATP-bd"/>
</dbReference>
<dbReference type="Proteomes" id="UP000294489">
    <property type="component" value="Unassembled WGS sequence"/>
</dbReference>
<dbReference type="InterPro" id="IPR039421">
    <property type="entry name" value="Type_1_exporter"/>
</dbReference>
<dbReference type="GO" id="GO:0034040">
    <property type="term" value="F:ATPase-coupled lipid transmembrane transporter activity"/>
    <property type="evidence" value="ECO:0007669"/>
    <property type="project" value="TreeGrafter"/>
</dbReference>
<dbReference type="SUPFAM" id="SSF90123">
    <property type="entry name" value="ABC transporter transmembrane region"/>
    <property type="match status" value="1"/>
</dbReference>
<dbReference type="PROSITE" id="PS50929">
    <property type="entry name" value="ABC_TM1F"/>
    <property type="match status" value="1"/>
</dbReference>
<evidence type="ECO:0000259" key="9">
    <source>
        <dbReference type="PROSITE" id="PS50929"/>
    </source>
</evidence>
<dbReference type="CDD" id="cd03228">
    <property type="entry name" value="ABCC_MRP_Like"/>
    <property type="match status" value="1"/>
</dbReference>
<evidence type="ECO:0000313" key="10">
    <source>
        <dbReference type="EMBL" id="TDX22198.1"/>
    </source>
</evidence>
<dbReference type="GO" id="GO:0034775">
    <property type="term" value="P:glutathione transmembrane transport"/>
    <property type="evidence" value="ECO:0007669"/>
    <property type="project" value="InterPro"/>
</dbReference>
<evidence type="ECO:0000256" key="2">
    <source>
        <dbReference type="ARBA" id="ARBA00022692"/>
    </source>
</evidence>
<dbReference type="GO" id="GO:0016887">
    <property type="term" value="F:ATP hydrolysis activity"/>
    <property type="evidence" value="ECO:0007669"/>
    <property type="project" value="InterPro"/>
</dbReference>
<feature type="domain" description="ABC transmembrane type-1" evidence="9">
    <location>
        <begin position="30"/>
        <end position="318"/>
    </location>
</feature>
<keyword evidence="3" id="KW-0547">Nucleotide-binding</keyword>
<keyword evidence="4 10" id="KW-0067">ATP-binding</keyword>
<evidence type="ECO:0000256" key="1">
    <source>
        <dbReference type="ARBA" id="ARBA00004651"/>
    </source>
</evidence>
<feature type="transmembrane region" description="Helical" evidence="7">
    <location>
        <begin position="176"/>
        <end position="194"/>
    </location>
</feature>
<dbReference type="InterPro" id="IPR014223">
    <property type="entry name" value="ABC_CydC/D"/>
</dbReference>
<evidence type="ECO:0000313" key="11">
    <source>
        <dbReference type="Proteomes" id="UP000294489"/>
    </source>
</evidence>
<evidence type="ECO:0000256" key="4">
    <source>
        <dbReference type="ARBA" id="ARBA00022840"/>
    </source>
</evidence>
<evidence type="ECO:0000256" key="6">
    <source>
        <dbReference type="ARBA" id="ARBA00023136"/>
    </source>
</evidence>
<dbReference type="SUPFAM" id="SSF52540">
    <property type="entry name" value="P-loop containing nucleoside triphosphate hydrolases"/>
    <property type="match status" value="1"/>
</dbReference>
<dbReference type="InterPro" id="IPR011527">
    <property type="entry name" value="ABC1_TM_dom"/>
</dbReference>
<dbReference type="CDD" id="cd18585">
    <property type="entry name" value="ABC_6TM_CydC"/>
    <property type="match status" value="1"/>
</dbReference>
<protein>
    <submittedName>
        <fullName evidence="10">ATP-binding cassette subfamily C protein CydC</fullName>
    </submittedName>
</protein>
<keyword evidence="2 7" id="KW-0812">Transmembrane</keyword>
<dbReference type="RefSeq" id="WP_166671131.1">
    <property type="nucleotide sequence ID" value="NZ_SOEC01000030.1"/>
</dbReference>
<dbReference type="InterPro" id="IPR027417">
    <property type="entry name" value="P-loop_NTPase"/>
</dbReference>
<dbReference type="AlphaFoldDB" id="A0A4R8FEL9"/>
<evidence type="ECO:0000256" key="3">
    <source>
        <dbReference type="ARBA" id="ARBA00022741"/>
    </source>
</evidence>
<dbReference type="GO" id="GO:0005886">
    <property type="term" value="C:plasma membrane"/>
    <property type="evidence" value="ECO:0007669"/>
    <property type="project" value="UniProtKB-SubCell"/>
</dbReference>
<feature type="transmembrane region" description="Helical" evidence="7">
    <location>
        <begin position="52"/>
        <end position="73"/>
    </location>
</feature>
<comment type="subcellular location">
    <subcellularLocation>
        <location evidence="1">Cell membrane</location>
        <topology evidence="1">Multi-pass membrane protein</topology>
    </subcellularLocation>
</comment>
<dbReference type="InterPro" id="IPR036640">
    <property type="entry name" value="ABC1_TM_sf"/>
</dbReference>
<feature type="domain" description="ABC transporter" evidence="8">
    <location>
        <begin position="351"/>
        <end position="585"/>
    </location>
</feature>
<evidence type="ECO:0000256" key="7">
    <source>
        <dbReference type="SAM" id="Phobius"/>
    </source>
</evidence>
<dbReference type="GO" id="GO:0140359">
    <property type="term" value="F:ABC-type transporter activity"/>
    <property type="evidence" value="ECO:0007669"/>
    <property type="project" value="InterPro"/>
</dbReference>
<feature type="transmembrane region" description="Helical" evidence="7">
    <location>
        <begin position="289"/>
        <end position="310"/>
    </location>
</feature>
<feature type="transmembrane region" description="Helical" evidence="7">
    <location>
        <begin position="24"/>
        <end position="46"/>
    </location>
</feature>
<dbReference type="InterPro" id="IPR003593">
    <property type="entry name" value="AAA+_ATPase"/>
</dbReference>
<keyword evidence="5 7" id="KW-1133">Transmembrane helix</keyword>
<dbReference type="PROSITE" id="PS50893">
    <property type="entry name" value="ABC_TRANSPORTER_2"/>
    <property type="match status" value="1"/>
</dbReference>
<dbReference type="EMBL" id="SOEC01000030">
    <property type="protein sequence ID" value="TDX22198.1"/>
    <property type="molecule type" value="Genomic_DNA"/>
</dbReference>
<sequence length="589" mass="63823">MPDASRSVKHTDLLRPYLKQMQPFSLWLGLGVFLSLVTLLSSIGMIALSGWFLSASALAGLSFTTAAAFNYFLPSAGIRLFVLTRTAGRYGERVTSHEGTLRLLSLLRRHIYEAIEPLSPTALLRYGSGDLLTRLTADIDALDSLYLRVLSPSLVALFAIVGCGVAIGVFAPGVGLFAGAALLASGVIGPWLAWRLGHNHTARWHAINGQIRSRLIERLATLPELLLYGRWRHETDSLFEAQYHRDEEERHSARLWGMSQLLSQTLLGLTLTATLAMAAWLASHDSLDPTLIILMGLAVLAAFEAIALLPQAWQNLGRIRHAAHRLDTLRSQVPEIAYPEANHACPADASLAIDDVHVAFDDGSQALKGVTLSVNAGEHLALLGPSGSGKTTLFDALVRFVEPQRGELRLGDVALGNLSEETLRDSFAVAPQDIHLFVASYRENLRLAAPEATDADMTDLLAALGLDEWLASQPEGLDSYPDEGGSSLSGGQLRRFGVARALLSPAPVVLLDEPTEGLDETTAAQVFDVIERRCSERTLLLITHRPASLERLDRVAVLETGHLQEIGSPQALLAQPDSRFAALNRQVAL</sequence>
<evidence type="ECO:0000259" key="8">
    <source>
        <dbReference type="PROSITE" id="PS50893"/>
    </source>
</evidence>
<proteinExistence type="predicted"/>
<organism evidence="10 11">
    <name type="scientific">Modicisalibacter xianhensis</name>
    <dbReference type="NCBI Taxonomy" id="442341"/>
    <lineage>
        <taxon>Bacteria</taxon>
        <taxon>Pseudomonadati</taxon>
        <taxon>Pseudomonadota</taxon>
        <taxon>Gammaproteobacteria</taxon>
        <taxon>Oceanospirillales</taxon>
        <taxon>Halomonadaceae</taxon>
        <taxon>Modicisalibacter</taxon>
    </lineage>
</organism>
<feature type="transmembrane region" description="Helical" evidence="7">
    <location>
        <begin position="261"/>
        <end position="283"/>
    </location>
</feature>
<dbReference type="PANTHER" id="PTHR24221:SF654">
    <property type="entry name" value="ATP-BINDING CASSETTE SUB-FAMILY B MEMBER 6"/>
    <property type="match status" value="1"/>
</dbReference>
<name>A0A4R8FEL9_9GAMM</name>
<dbReference type="PROSITE" id="PS00211">
    <property type="entry name" value="ABC_TRANSPORTER_1"/>
    <property type="match status" value="1"/>
</dbReference>
<dbReference type="Gene3D" id="1.20.1560.10">
    <property type="entry name" value="ABC transporter type 1, transmembrane domain"/>
    <property type="match status" value="1"/>
</dbReference>
<dbReference type="Gene3D" id="3.40.50.300">
    <property type="entry name" value="P-loop containing nucleotide triphosphate hydrolases"/>
    <property type="match status" value="1"/>
</dbReference>